<dbReference type="Gene3D" id="1.10.357.10">
    <property type="entry name" value="Tetracycline Repressor, domain 2"/>
    <property type="match status" value="1"/>
</dbReference>
<dbReference type="PROSITE" id="PS01081">
    <property type="entry name" value="HTH_TETR_1"/>
    <property type="match status" value="1"/>
</dbReference>
<sequence>MRVKDEKKYESILNASMEHFMSDGFANASIAKIAKTAGVSPATIYIHFENKEDLISKLYLKIRKEMSEYVLVDVDLEGCIEAAYKKIWQNYYHYCLTYHREFDYIMQFTNSPFSKDYHADYGMCYFSKIYELFDKGKKGKVIKDISDEILFAFTFYPASQLAKRNICCGSKLCDYGVNKACDVAWDAVKMEQVKICYNQK</sequence>
<dbReference type="InterPro" id="IPR001647">
    <property type="entry name" value="HTH_TetR"/>
</dbReference>
<dbReference type="PANTHER" id="PTHR43479">
    <property type="entry name" value="ACREF/ENVCD OPERON REPRESSOR-RELATED"/>
    <property type="match status" value="1"/>
</dbReference>
<proteinExistence type="predicted"/>
<dbReference type="InterPro" id="IPR054422">
    <property type="entry name" value="TetR-like_HI_0893_C"/>
</dbReference>
<evidence type="ECO:0000256" key="1">
    <source>
        <dbReference type="ARBA" id="ARBA00023125"/>
    </source>
</evidence>
<name>A0ABR9ZQ91_9FIRM</name>
<dbReference type="PANTHER" id="PTHR43479:SF11">
    <property type="entry name" value="ACREF_ENVCD OPERON REPRESSOR-RELATED"/>
    <property type="match status" value="1"/>
</dbReference>
<dbReference type="PROSITE" id="PS50977">
    <property type="entry name" value="HTH_TETR_2"/>
    <property type="match status" value="1"/>
</dbReference>
<evidence type="ECO:0000256" key="2">
    <source>
        <dbReference type="PROSITE-ProRule" id="PRU00335"/>
    </source>
</evidence>
<dbReference type="EMBL" id="JADKNH010000003">
    <property type="protein sequence ID" value="MBF4692621.1"/>
    <property type="molecule type" value="Genomic_DNA"/>
</dbReference>
<reference evidence="4 5" key="1">
    <citation type="submission" date="2020-11" db="EMBL/GenBank/DDBJ databases">
        <title>Fusibacter basophilias sp. nov.</title>
        <authorList>
            <person name="Qiu D."/>
        </authorList>
    </citation>
    <scope>NUCLEOTIDE SEQUENCE [LARGE SCALE GENOMIC DNA]</scope>
    <source>
        <strain evidence="4 5">Q10-2</strain>
    </source>
</reference>
<feature type="domain" description="HTH tetR-type" evidence="3">
    <location>
        <begin position="6"/>
        <end position="66"/>
    </location>
</feature>
<dbReference type="SUPFAM" id="SSF46689">
    <property type="entry name" value="Homeodomain-like"/>
    <property type="match status" value="1"/>
</dbReference>
<dbReference type="PRINTS" id="PR00455">
    <property type="entry name" value="HTHTETR"/>
</dbReference>
<dbReference type="Proteomes" id="UP000614200">
    <property type="component" value="Unassembled WGS sequence"/>
</dbReference>
<gene>
    <name evidence="4" type="ORF">ISU02_05805</name>
</gene>
<accession>A0ABR9ZQ91</accession>
<dbReference type="Pfam" id="PF00440">
    <property type="entry name" value="TetR_N"/>
    <property type="match status" value="1"/>
</dbReference>
<protein>
    <submittedName>
        <fullName evidence="4">TetR/AcrR family transcriptional regulator</fullName>
    </submittedName>
</protein>
<keyword evidence="5" id="KW-1185">Reference proteome</keyword>
<evidence type="ECO:0000313" key="4">
    <source>
        <dbReference type="EMBL" id="MBF4692621.1"/>
    </source>
</evidence>
<organism evidence="4 5">
    <name type="scientific">Fusibacter ferrireducens</name>
    <dbReference type="NCBI Taxonomy" id="2785058"/>
    <lineage>
        <taxon>Bacteria</taxon>
        <taxon>Bacillati</taxon>
        <taxon>Bacillota</taxon>
        <taxon>Clostridia</taxon>
        <taxon>Eubacteriales</taxon>
        <taxon>Eubacteriales Family XII. Incertae Sedis</taxon>
        <taxon>Fusibacter</taxon>
    </lineage>
</organism>
<dbReference type="Pfam" id="PF22604">
    <property type="entry name" value="TetR_HI_0893_C"/>
    <property type="match status" value="1"/>
</dbReference>
<evidence type="ECO:0000313" key="5">
    <source>
        <dbReference type="Proteomes" id="UP000614200"/>
    </source>
</evidence>
<keyword evidence="1 2" id="KW-0238">DNA-binding</keyword>
<evidence type="ECO:0000259" key="3">
    <source>
        <dbReference type="PROSITE" id="PS50977"/>
    </source>
</evidence>
<feature type="DNA-binding region" description="H-T-H motif" evidence="2">
    <location>
        <begin position="29"/>
        <end position="48"/>
    </location>
</feature>
<dbReference type="InterPro" id="IPR023772">
    <property type="entry name" value="DNA-bd_HTH_TetR-type_CS"/>
</dbReference>
<dbReference type="InterPro" id="IPR009057">
    <property type="entry name" value="Homeodomain-like_sf"/>
</dbReference>
<comment type="caution">
    <text evidence="4">The sequence shown here is derived from an EMBL/GenBank/DDBJ whole genome shotgun (WGS) entry which is preliminary data.</text>
</comment>
<dbReference type="InterPro" id="IPR050624">
    <property type="entry name" value="HTH-type_Tx_Regulator"/>
</dbReference>